<dbReference type="EMBL" id="QPFP01000051">
    <property type="protein sequence ID" value="TEB26092.1"/>
    <property type="molecule type" value="Genomic_DNA"/>
</dbReference>
<feature type="signal peptide" evidence="2">
    <location>
        <begin position="1"/>
        <end position="21"/>
    </location>
</feature>
<evidence type="ECO:0000313" key="4">
    <source>
        <dbReference type="Proteomes" id="UP000298030"/>
    </source>
</evidence>
<sequence length="150" mass="16794">MCQELLKTLFFSPGLALLAHAEHLTTSSAGAAHPNPTSVFGRTIWPLSKFGELSSRLGLDESVTGGPKQAEEGLPKKHWPKKPVRPPKPTLEDDEDEDPQDDGEILYFRPKEAKNTAYEWESATLTEFKLRRTHQKVSQDFISPFAQFCA</sequence>
<dbReference type="Proteomes" id="UP000298030">
    <property type="component" value="Unassembled WGS sequence"/>
</dbReference>
<feature type="compositionally biased region" description="Acidic residues" evidence="1">
    <location>
        <begin position="92"/>
        <end position="103"/>
    </location>
</feature>
<feature type="chain" id="PRO_5021286041" evidence="2">
    <location>
        <begin position="22"/>
        <end position="150"/>
    </location>
</feature>
<dbReference type="AlphaFoldDB" id="A0A4Y7SW83"/>
<evidence type="ECO:0000256" key="1">
    <source>
        <dbReference type="SAM" id="MobiDB-lite"/>
    </source>
</evidence>
<feature type="compositionally biased region" description="Basic residues" evidence="1">
    <location>
        <begin position="76"/>
        <end position="85"/>
    </location>
</feature>
<evidence type="ECO:0000313" key="3">
    <source>
        <dbReference type="EMBL" id="TEB26092.1"/>
    </source>
</evidence>
<keyword evidence="4" id="KW-1185">Reference proteome</keyword>
<proteinExistence type="predicted"/>
<protein>
    <submittedName>
        <fullName evidence="3">Uncharacterized protein</fullName>
    </submittedName>
</protein>
<name>A0A4Y7SW83_COPMI</name>
<reference evidence="3 4" key="1">
    <citation type="journal article" date="2019" name="Nat. Ecol. Evol.">
        <title>Megaphylogeny resolves global patterns of mushroom evolution.</title>
        <authorList>
            <person name="Varga T."/>
            <person name="Krizsan K."/>
            <person name="Foldi C."/>
            <person name="Dima B."/>
            <person name="Sanchez-Garcia M."/>
            <person name="Sanchez-Ramirez S."/>
            <person name="Szollosi G.J."/>
            <person name="Szarkandi J.G."/>
            <person name="Papp V."/>
            <person name="Albert L."/>
            <person name="Andreopoulos W."/>
            <person name="Angelini C."/>
            <person name="Antonin V."/>
            <person name="Barry K.W."/>
            <person name="Bougher N.L."/>
            <person name="Buchanan P."/>
            <person name="Buyck B."/>
            <person name="Bense V."/>
            <person name="Catcheside P."/>
            <person name="Chovatia M."/>
            <person name="Cooper J."/>
            <person name="Damon W."/>
            <person name="Desjardin D."/>
            <person name="Finy P."/>
            <person name="Geml J."/>
            <person name="Haridas S."/>
            <person name="Hughes K."/>
            <person name="Justo A."/>
            <person name="Karasinski D."/>
            <person name="Kautmanova I."/>
            <person name="Kiss B."/>
            <person name="Kocsube S."/>
            <person name="Kotiranta H."/>
            <person name="LaButti K.M."/>
            <person name="Lechner B.E."/>
            <person name="Liimatainen K."/>
            <person name="Lipzen A."/>
            <person name="Lukacs Z."/>
            <person name="Mihaltcheva S."/>
            <person name="Morgado L.N."/>
            <person name="Niskanen T."/>
            <person name="Noordeloos M.E."/>
            <person name="Ohm R.A."/>
            <person name="Ortiz-Santana B."/>
            <person name="Ovrebo C."/>
            <person name="Racz N."/>
            <person name="Riley R."/>
            <person name="Savchenko A."/>
            <person name="Shiryaev A."/>
            <person name="Soop K."/>
            <person name="Spirin V."/>
            <person name="Szebenyi C."/>
            <person name="Tomsovsky M."/>
            <person name="Tulloss R.E."/>
            <person name="Uehling J."/>
            <person name="Grigoriev I.V."/>
            <person name="Vagvolgyi C."/>
            <person name="Papp T."/>
            <person name="Martin F.M."/>
            <person name="Miettinen O."/>
            <person name="Hibbett D.S."/>
            <person name="Nagy L.G."/>
        </authorList>
    </citation>
    <scope>NUCLEOTIDE SEQUENCE [LARGE SCALE GENOMIC DNA]</scope>
    <source>
        <strain evidence="3 4">FP101781</strain>
    </source>
</reference>
<comment type="caution">
    <text evidence="3">The sequence shown here is derived from an EMBL/GenBank/DDBJ whole genome shotgun (WGS) entry which is preliminary data.</text>
</comment>
<accession>A0A4Y7SW83</accession>
<feature type="region of interest" description="Disordered" evidence="1">
    <location>
        <begin position="58"/>
        <end position="103"/>
    </location>
</feature>
<keyword evidence="2" id="KW-0732">Signal</keyword>
<evidence type="ECO:0000256" key="2">
    <source>
        <dbReference type="SAM" id="SignalP"/>
    </source>
</evidence>
<gene>
    <name evidence="3" type="ORF">FA13DRAFT_1713513</name>
</gene>
<organism evidence="3 4">
    <name type="scientific">Coprinellus micaceus</name>
    <name type="common">Glistening ink-cap mushroom</name>
    <name type="synonym">Coprinus micaceus</name>
    <dbReference type="NCBI Taxonomy" id="71717"/>
    <lineage>
        <taxon>Eukaryota</taxon>
        <taxon>Fungi</taxon>
        <taxon>Dikarya</taxon>
        <taxon>Basidiomycota</taxon>
        <taxon>Agaricomycotina</taxon>
        <taxon>Agaricomycetes</taxon>
        <taxon>Agaricomycetidae</taxon>
        <taxon>Agaricales</taxon>
        <taxon>Agaricineae</taxon>
        <taxon>Psathyrellaceae</taxon>
        <taxon>Coprinellus</taxon>
    </lineage>
</organism>